<dbReference type="CDD" id="cd03811">
    <property type="entry name" value="GT4_GT28_WabH-like"/>
    <property type="match status" value="1"/>
</dbReference>
<dbReference type="InterPro" id="IPR028098">
    <property type="entry name" value="Glyco_trans_4-like_N"/>
</dbReference>
<dbReference type="SUPFAM" id="SSF53756">
    <property type="entry name" value="UDP-Glycosyltransferase/glycogen phosphorylase"/>
    <property type="match status" value="1"/>
</dbReference>
<feature type="domain" description="Glycosyl transferase family 1" evidence="1">
    <location>
        <begin position="197"/>
        <end position="335"/>
    </location>
</feature>
<sequence length="365" mass="40177">MRLTVLMSFSGAGGVERMVMNLVREFARTGIQVDLLVLRAQGPHLQNIPDNVNLIKLKNTHTLPSVPELARYLKKERPQYMLVAKDRAGRAALLARKFAGTDTKIVIRLGTNLSTALEKKSALSRWFRTAPMKAFYASVDKVVAVSEGVRQDTLGLTELAPECVTVIRNPVITPEMDKAIAEKAEHPWFNDTAITLIMGLGRLSQQKDFATLIHAFALVRKVRPCRLIILGEGGKREELETLIDELNLSDAVSMPGFQSNPYAWLKHASVFVLSSLWEGSPNVLTEALAIGIPSVATLCPSGPDEVLQDGKYGELVPMQDSQAMSQAILKTLDSPLPAETIKLAVEEYRVDISAKKYLALFKGED</sequence>
<dbReference type="GO" id="GO:1901135">
    <property type="term" value="P:carbohydrate derivative metabolic process"/>
    <property type="evidence" value="ECO:0007669"/>
    <property type="project" value="UniProtKB-ARBA"/>
</dbReference>
<keyword evidence="3" id="KW-0808">Transferase</keyword>
<dbReference type="AlphaFoldDB" id="A0A6S6TRJ6"/>
<dbReference type="Gene3D" id="3.40.50.2000">
    <property type="entry name" value="Glycogen Phosphorylase B"/>
    <property type="match status" value="2"/>
</dbReference>
<dbReference type="PANTHER" id="PTHR12526">
    <property type="entry name" value="GLYCOSYLTRANSFERASE"/>
    <property type="match status" value="1"/>
</dbReference>
<dbReference type="GO" id="GO:0016757">
    <property type="term" value="F:glycosyltransferase activity"/>
    <property type="evidence" value="ECO:0007669"/>
    <property type="project" value="InterPro"/>
</dbReference>
<gene>
    <name evidence="3" type="ORF">HELGO_WM7976</name>
</gene>
<evidence type="ECO:0000259" key="1">
    <source>
        <dbReference type="Pfam" id="PF00534"/>
    </source>
</evidence>
<accession>A0A6S6TRJ6</accession>
<organism evidence="3">
    <name type="scientific">uncultured Thiotrichaceae bacterium</name>
    <dbReference type="NCBI Taxonomy" id="298394"/>
    <lineage>
        <taxon>Bacteria</taxon>
        <taxon>Pseudomonadati</taxon>
        <taxon>Pseudomonadota</taxon>
        <taxon>Gammaproteobacteria</taxon>
        <taxon>Thiotrichales</taxon>
        <taxon>Thiotrichaceae</taxon>
        <taxon>environmental samples</taxon>
    </lineage>
</organism>
<evidence type="ECO:0000313" key="3">
    <source>
        <dbReference type="EMBL" id="CAA6825361.1"/>
    </source>
</evidence>
<reference evidence="3" key="1">
    <citation type="submission" date="2020-01" db="EMBL/GenBank/DDBJ databases">
        <authorList>
            <person name="Meier V. D."/>
            <person name="Meier V D."/>
        </authorList>
    </citation>
    <scope>NUCLEOTIDE SEQUENCE</scope>
    <source>
        <strain evidence="3">HLG_WM_MAG_07</strain>
    </source>
</reference>
<feature type="domain" description="Glycosyltransferase subfamily 4-like N-terminal" evidence="2">
    <location>
        <begin position="13"/>
        <end position="171"/>
    </location>
</feature>
<dbReference type="EMBL" id="CACVAY010000127">
    <property type="protein sequence ID" value="CAA6825361.1"/>
    <property type="molecule type" value="Genomic_DNA"/>
</dbReference>
<dbReference type="PANTHER" id="PTHR12526:SF630">
    <property type="entry name" value="GLYCOSYLTRANSFERASE"/>
    <property type="match status" value="1"/>
</dbReference>
<protein>
    <submittedName>
        <fullName evidence="3">Glycosyl transferase, group 1</fullName>
    </submittedName>
</protein>
<proteinExistence type="predicted"/>
<name>A0A6S6TRJ6_9GAMM</name>
<evidence type="ECO:0000259" key="2">
    <source>
        <dbReference type="Pfam" id="PF13439"/>
    </source>
</evidence>
<dbReference type="Pfam" id="PF00534">
    <property type="entry name" value="Glycos_transf_1"/>
    <property type="match status" value="1"/>
</dbReference>
<dbReference type="InterPro" id="IPR001296">
    <property type="entry name" value="Glyco_trans_1"/>
</dbReference>
<dbReference type="Pfam" id="PF13439">
    <property type="entry name" value="Glyco_transf_4"/>
    <property type="match status" value="1"/>
</dbReference>